<dbReference type="InterPro" id="IPR036271">
    <property type="entry name" value="Tet_transcr_reg_TetR-rel_C_sf"/>
</dbReference>
<evidence type="ECO:0000256" key="5">
    <source>
        <dbReference type="PROSITE-ProRule" id="PRU00335"/>
    </source>
</evidence>
<dbReference type="PANTHER" id="PTHR30055">
    <property type="entry name" value="HTH-TYPE TRANSCRIPTIONAL REGULATOR RUTR"/>
    <property type="match status" value="1"/>
</dbReference>
<name>A0ABS1NLZ3_9ACTN</name>
<evidence type="ECO:0000259" key="6">
    <source>
        <dbReference type="PROSITE" id="PS50977"/>
    </source>
</evidence>
<dbReference type="SUPFAM" id="SSF46689">
    <property type="entry name" value="Homeodomain-like"/>
    <property type="match status" value="1"/>
</dbReference>
<dbReference type="PROSITE" id="PS50977">
    <property type="entry name" value="HTH_TETR_2"/>
    <property type="match status" value="1"/>
</dbReference>
<evidence type="ECO:0000256" key="4">
    <source>
        <dbReference type="ARBA" id="ARBA00023163"/>
    </source>
</evidence>
<comment type="caution">
    <text evidence="7">The sequence shown here is derived from an EMBL/GenBank/DDBJ whole genome shotgun (WGS) entry which is preliminary data.</text>
</comment>
<dbReference type="PANTHER" id="PTHR30055:SF200">
    <property type="entry name" value="HTH-TYPE TRANSCRIPTIONAL REPRESSOR BDCR"/>
    <property type="match status" value="1"/>
</dbReference>
<protein>
    <submittedName>
        <fullName evidence="7">TetR family transcriptional regulator</fullName>
    </submittedName>
</protein>
<dbReference type="InterPro" id="IPR001647">
    <property type="entry name" value="HTH_TetR"/>
</dbReference>
<dbReference type="Pfam" id="PF13977">
    <property type="entry name" value="TetR_C_6"/>
    <property type="match status" value="1"/>
</dbReference>
<keyword evidence="2" id="KW-0805">Transcription regulation</keyword>
<evidence type="ECO:0000313" key="7">
    <source>
        <dbReference type="EMBL" id="MBL1101103.1"/>
    </source>
</evidence>
<keyword evidence="1" id="KW-0678">Repressor</keyword>
<dbReference type="Pfam" id="PF00440">
    <property type="entry name" value="TetR_N"/>
    <property type="match status" value="1"/>
</dbReference>
<dbReference type="Proteomes" id="UP000634229">
    <property type="component" value="Unassembled WGS sequence"/>
</dbReference>
<evidence type="ECO:0000256" key="3">
    <source>
        <dbReference type="ARBA" id="ARBA00023125"/>
    </source>
</evidence>
<dbReference type="SUPFAM" id="SSF48498">
    <property type="entry name" value="Tetracyclin repressor-like, C-terminal domain"/>
    <property type="match status" value="1"/>
</dbReference>
<sequence>MSYPHGVTRSRKDPSLRRGEILRATVSQIKKQGIHPLRISDVAHELSVSPALVIYHFQNKETLIAEAFAWAVQRELDHLDHLTAGLPTALERLRTALDWYAPTGQAKGWALWIEGWAGALREPTLRKVGRELDLRWKEALTAIIQDGVDSGEFTTDDPRGAVWRITALLDGVAVQAIVHRDTQDRKQAVGWSRQIVARELGLKSTDLERG</sequence>
<dbReference type="InterPro" id="IPR039538">
    <property type="entry name" value="BetI_C"/>
</dbReference>
<dbReference type="InterPro" id="IPR009057">
    <property type="entry name" value="Homeodomain-like_sf"/>
</dbReference>
<keyword evidence="3 5" id="KW-0238">DNA-binding</keyword>
<keyword evidence="8" id="KW-1185">Reference proteome</keyword>
<keyword evidence="4" id="KW-0804">Transcription</keyword>
<evidence type="ECO:0000313" key="8">
    <source>
        <dbReference type="Proteomes" id="UP000634229"/>
    </source>
</evidence>
<evidence type="ECO:0000256" key="1">
    <source>
        <dbReference type="ARBA" id="ARBA00022491"/>
    </source>
</evidence>
<accession>A0ABS1NLZ3</accession>
<dbReference type="InterPro" id="IPR050109">
    <property type="entry name" value="HTH-type_TetR-like_transc_reg"/>
</dbReference>
<proteinExistence type="predicted"/>
<feature type="DNA-binding region" description="H-T-H motif" evidence="5">
    <location>
        <begin position="38"/>
        <end position="57"/>
    </location>
</feature>
<gene>
    <name evidence="7" type="ORF">JK363_31470</name>
</gene>
<dbReference type="Gene3D" id="1.10.357.10">
    <property type="entry name" value="Tetracycline Repressor, domain 2"/>
    <property type="match status" value="1"/>
</dbReference>
<reference evidence="7 8" key="1">
    <citation type="submission" date="2021-01" db="EMBL/GenBank/DDBJ databases">
        <title>WGS of actinomycetes isolated from Thailand.</title>
        <authorList>
            <person name="Thawai C."/>
        </authorList>
    </citation>
    <scope>NUCLEOTIDE SEQUENCE [LARGE SCALE GENOMIC DNA]</scope>
    <source>
        <strain evidence="7 8">CA1R205</strain>
    </source>
</reference>
<organism evidence="7 8">
    <name type="scientific">Streptomyces coffeae</name>
    <dbReference type="NCBI Taxonomy" id="621382"/>
    <lineage>
        <taxon>Bacteria</taxon>
        <taxon>Bacillati</taxon>
        <taxon>Actinomycetota</taxon>
        <taxon>Actinomycetes</taxon>
        <taxon>Kitasatosporales</taxon>
        <taxon>Streptomycetaceae</taxon>
        <taxon>Streptomyces</taxon>
    </lineage>
</organism>
<feature type="domain" description="HTH tetR-type" evidence="6">
    <location>
        <begin position="15"/>
        <end position="75"/>
    </location>
</feature>
<evidence type="ECO:0000256" key="2">
    <source>
        <dbReference type="ARBA" id="ARBA00023015"/>
    </source>
</evidence>
<dbReference type="EMBL" id="JAERRF010000025">
    <property type="protein sequence ID" value="MBL1101103.1"/>
    <property type="molecule type" value="Genomic_DNA"/>
</dbReference>